<gene>
    <name evidence="1" type="primary">Vigan.08G241400</name>
    <name evidence="1" type="ORF">VIGAN_08241400</name>
</gene>
<evidence type="ECO:0000313" key="2">
    <source>
        <dbReference type="Proteomes" id="UP000291084"/>
    </source>
</evidence>
<reference evidence="1 2" key="1">
    <citation type="journal article" date="2015" name="Sci. Rep.">
        <title>The power of single molecule real-time sequencing technology in the de novo assembly of a eukaryotic genome.</title>
        <authorList>
            <person name="Sakai H."/>
            <person name="Naito K."/>
            <person name="Ogiso-Tanaka E."/>
            <person name="Takahashi Y."/>
            <person name="Iseki K."/>
            <person name="Muto C."/>
            <person name="Satou K."/>
            <person name="Teruya K."/>
            <person name="Shiroma A."/>
            <person name="Shimoji M."/>
            <person name="Hirano T."/>
            <person name="Itoh T."/>
            <person name="Kaga A."/>
            <person name="Tomooka N."/>
        </authorList>
    </citation>
    <scope>NUCLEOTIDE SEQUENCE [LARGE SCALE GENOMIC DNA]</scope>
    <source>
        <strain evidence="2">cv. Shumari</strain>
    </source>
</reference>
<proteinExistence type="predicted"/>
<dbReference type="AlphaFoldDB" id="A0A0S3SS49"/>
<dbReference type="EMBL" id="AP015041">
    <property type="protein sequence ID" value="BAT95654.1"/>
    <property type="molecule type" value="Genomic_DNA"/>
</dbReference>
<evidence type="ECO:0008006" key="3">
    <source>
        <dbReference type="Google" id="ProtNLM"/>
    </source>
</evidence>
<evidence type="ECO:0000313" key="1">
    <source>
        <dbReference type="EMBL" id="BAT95654.1"/>
    </source>
</evidence>
<protein>
    <recommendedName>
        <fullName evidence="3">Reverse transcriptase Ty1/copia-type domain-containing protein</fullName>
    </recommendedName>
</protein>
<dbReference type="Proteomes" id="UP000291084">
    <property type="component" value="Chromosome 8"/>
</dbReference>
<organism evidence="1 2">
    <name type="scientific">Vigna angularis var. angularis</name>
    <dbReference type="NCBI Taxonomy" id="157739"/>
    <lineage>
        <taxon>Eukaryota</taxon>
        <taxon>Viridiplantae</taxon>
        <taxon>Streptophyta</taxon>
        <taxon>Embryophyta</taxon>
        <taxon>Tracheophyta</taxon>
        <taxon>Spermatophyta</taxon>
        <taxon>Magnoliopsida</taxon>
        <taxon>eudicotyledons</taxon>
        <taxon>Gunneridae</taxon>
        <taxon>Pentapetalae</taxon>
        <taxon>rosids</taxon>
        <taxon>fabids</taxon>
        <taxon>Fabales</taxon>
        <taxon>Fabaceae</taxon>
        <taxon>Papilionoideae</taxon>
        <taxon>50 kb inversion clade</taxon>
        <taxon>NPAAA clade</taxon>
        <taxon>indigoferoid/millettioid clade</taxon>
        <taxon>Phaseoleae</taxon>
        <taxon>Vigna</taxon>
    </lineage>
</organism>
<sequence>MLSSNHLHFSLSIFSKTEPRNYEEVVLFPKWKEAMQAELKALQSNNMWNIVDLPPNKKPIGCKRVYKSNIEPMERLKGTKQG</sequence>
<name>A0A0S3SS49_PHAAN</name>
<keyword evidence="2" id="KW-1185">Reference proteome</keyword>
<dbReference type="OrthoDB" id="7473114at2759"/>
<accession>A0A0S3SS49</accession>